<proteinExistence type="predicted"/>
<evidence type="ECO:0000313" key="2">
    <source>
        <dbReference type="Proteomes" id="UP001172386"/>
    </source>
</evidence>
<feature type="non-terminal residue" evidence="1">
    <location>
        <position position="410"/>
    </location>
</feature>
<dbReference type="Proteomes" id="UP001172386">
    <property type="component" value="Unassembled WGS sequence"/>
</dbReference>
<protein>
    <submittedName>
        <fullName evidence="1">Uncharacterized protein</fullName>
    </submittedName>
</protein>
<comment type="caution">
    <text evidence="1">The sequence shown here is derived from an EMBL/GenBank/DDBJ whole genome shotgun (WGS) entry which is preliminary data.</text>
</comment>
<keyword evidence="2" id="KW-1185">Reference proteome</keyword>
<sequence length="410" mass="46130">MATAQHAGPPGQPNIGYTPDLDNYLARVKRRLGTESLPKSLPAGFPEQLKSDLVWTGEEVEKSYNWVQELTEDELEDIENGLLHFKSLNKPLGFITTETFPLPRLSPVLREISRELHEGHGFKVLRGLPVTKHNREDIIAIYAGVSSHIASLRGRQDHQYEGKPADVVLNHIKDLSTTADAHRIGAPAYTTDKQVFHTDSGHIVSLFALDVAAEGGQSKLASSWRVYNELAATRPDLIRTLAEPWVVDGFGDPKKPYTERPLLYFQPASGSSPERMIIQYARRTFTGFQALHRSSDIPPITEAQAEALDALHFLAEKFAVGLDFRQGDVQYVNNLSIFHARDGFKDTPEQQRHLLRLWLRDPELEWNIPGGLTDRFSKVYDDVAAEKQVFPLEPRIRSSSDGVLNKNERK</sequence>
<dbReference type="EMBL" id="JAPDRQ010000364">
    <property type="protein sequence ID" value="KAJ9650254.1"/>
    <property type="molecule type" value="Genomic_DNA"/>
</dbReference>
<evidence type="ECO:0000313" key="1">
    <source>
        <dbReference type="EMBL" id="KAJ9650254.1"/>
    </source>
</evidence>
<reference evidence="1" key="1">
    <citation type="submission" date="2022-10" db="EMBL/GenBank/DDBJ databases">
        <title>Culturing micro-colonial fungi from biological soil crusts in the Mojave desert and describing Neophaeococcomyces mojavensis, and introducing the new genera and species Taxawa tesnikishii.</title>
        <authorList>
            <person name="Kurbessoian T."/>
            <person name="Stajich J.E."/>
        </authorList>
    </citation>
    <scope>NUCLEOTIDE SEQUENCE</scope>
    <source>
        <strain evidence="1">JES_112</strain>
    </source>
</reference>
<organism evidence="1 2">
    <name type="scientific">Neophaeococcomyces mojaviensis</name>
    <dbReference type="NCBI Taxonomy" id="3383035"/>
    <lineage>
        <taxon>Eukaryota</taxon>
        <taxon>Fungi</taxon>
        <taxon>Dikarya</taxon>
        <taxon>Ascomycota</taxon>
        <taxon>Pezizomycotina</taxon>
        <taxon>Eurotiomycetes</taxon>
        <taxon>Chaetothyriomycetidae</taxon>
        <taxon>Chaetothyriales</taxon>
        <taxon>Chaetothyriales incertae sedis</taxon>
        <taxon>Neophaeococcomyces</taxon>
    </lineage>
</organism>
<name>A0ACC2ZRT7_9EURO</name>
<gene>
    <name evidence="1" type="ORF">H2198_010442</name>
</gene>
<accession>A0ACC2ZRT7</accession>